<dbReference type="CDD" id="cd06225">
    <property type="entry name" value="HAMP"/>
    <property type="match status" value="1"/>
</dbReference>
<proteinExistence type="predicted"/>
<dbReference type="NCBIfam" id="NF008312">
    <property type="entry name" value="PRK11100.1"/>
    <property type="match status" value="1"/>
</dbReference>
<keyword evidence="10" id="KW-0472">Membrane</keyword>
<feature type="transmembrane region" description="Helical" evidence="10">
    <location>
        <begin position="184"/>
        <end position="206"/>
    </location>
</feature>
<dbReference type="PROSITE" id="PS50885">
    <property type="entry name" value="HAMP"/>
    <property type="match status" value="1"/>
</dbReference>
<keyword evidence="6 10" id="KW-0812">Transmembrane</keyword>
<keyword evidence="14" id="KW-1185">Reference proteome</keyword>
<gene>
    <name evidence="13" type="primary">creC</name>
    <name evidence="13" type="ORF">ACCI51_10630</name>
</gene>
<evidence type="ECO:0000259" key="11">
    <source>
        <dbReference type="PROSITE" id="PS50109"/>
    </source>
</evidence>
<dbReference type="EMBL" id="JBGMEL010000009">
    <property type="protein sequence ID" value="MFA0791000.1"/>
    <property type="molecule type" value="Genomic_DNA"/>
</dbReference>
<dbReference type="SUPFAM" id="SSF55874">
    <property type="entry name" value="ATPase domain of HSP90 chaperone/DNA topoisomerase II/histidine kinase"/>
    <property type="match status" value="1"/>
</dbReference>
<reference evidence="13 14" key="1">
    <citation type="submission" date="2024-08" db="EMBL/GenBank/DDBJ databases">
        <authorList>
            <person name="Ishaq N."/>
        </authorList>
    </citation>
    <scope>NUCLEOTIDE SEQUENCE [LARGE SCALE GENOMIC DNA]</scope>
    <source>
        <strain evidence="13 14">JCM 30400</strain>
    </source>
</reference>
<dbReference type="SUPFAM" id="SSF103190">
    <property type="entry name" value="Sensory domain-like"/>
    <property type="match status" value="1"/>
</dbReference>
<dbReference type="PANTHER" id="PTHR45436:SF10">
    <property type="entry name" value="HISTIDINE KINASE"/>
    <property type="match status" value="1"/>
</dbReference>
<evidence type="ECO:0000313" key="14">
    <source>
        <dbReference type="Proteomes" id="UP001569414"/>
    </source>
</evidence>
<dbReference type="InterPro" id="IPR003594">
    <property type="entry name" value="HATPase_dom"/>
</dbReference>
<evidence type="ECO:0000259" key="12">
    <source>
        <dbReference type="PROSITE" id="PS50885"/>
    </source>
</evidence>
<dbReference type="SMART" id="SM00388">
    <property type="entry name" value="HisKA"/>
    <property type="match status" value="1"/>
</dbReference>
<dbReference type="Gene3D" id="3.30.450.20">
    <property type="entry name" value="PAS domain"/>
    <property type="match status" value="1"/>
</dbReference>
<dbReference type="Pfam" id="PF02518">
    <property type="entry name" value="HATPase_c"/>
    <property type="match status" value="1"/>
</dbReference>
<dbReference type="PANTHER" id="PTHR45436">
    <property type="entry name" value="SENSOR HISTIDINE KINASE YKOH"/>
    <property type="match status" value="1"/>
</dbReference>
<dbReference type="CDD" id="cd18773">
    <property type="entry name" value="PDC1_HK_sensor"/>
    <property type="match status" value="1"/>
</dbReference>
<feature type="transmembrane region" description="Helical" evidence="10">
    <location>
        <begin position="6"/>
        <end position="23"/>
    </location>
</feature>
<dbReference type="Proteomes" id="UP001569414">
    <property type="component" value="Unassembled WGS sequence"/>
</dbReference>
<evidence type="ECO:0000256" key="2">
    <source>
        <dbReference type="ARBA" id="ARBA00004370"/>
    </source>
</evidence>
<evidence type="ECO:0000256" key="4">
    <source>
        <dbReference type="ARBA" id="ARBA00022553"/>
    </source>
</evidence>
<dbReference type="Gene3D" id="3.30.565.10">
    <property type="entry name" value="Histidine kinase-like ATPase, C-terminal domain"/>
    <property type="match status" value="1"/>
</dbReference>
<evidence type="ECO:0000256" key="8">
    <source>
        <dbReference type="ARBA" id="ARBA00022989"/>
    </source>
</evidence>
<evidence type="ECO:0000256" key="6">
    <source>
        <dbReference type="ARBA" id="ARBA00022692"/>
    </source>
</evidence>
<keyword evidence="5 13" id="KW-0808">Transferase</keyword>
<dbReference type="InterPro" id="IPR005467">
    <property type="entry name" value="His_kinase_dom"/>
</dbReference>
<dbReference type="InterPro" id="IPR036097">
    <property type="entry name" value="HisK_dim/P_sf"/>
</dbReference>
<keyword evidence="7 13" id="KW-0418">Kinase</keyword>
<comment type="catalytic activity">
    <reaction evidence="1">
        <text>ATP + protein L-histidine = ADP + protein N-phospho-L-histidine.</text>
        <dbReference type="EC" id="2.7.13.3"/>
    </reaction>
</comment>
<comment type="caution">
    <text evidence="13">The sequence shown here is derived from an EMBL/GenBank/DDBJ whole genome shotgun (WGS) entry which is preliminary data.</text>
</comment>
<evidence type="ECO:0000256" key="5">
    <source>
        <dbReference type="ARBA" id="ARBA00022679"/>
    </source>
</evidence>
<dbReference type="SMART" id="SM00387">
    <property type="entry name" value="HATPase_c"/>
    <property type="match status" value="1"/>
</dbReference>
<dbReference type="EC" id="2.7.13.3" evidence="3"/>
<keyword evidence="9" id="KW-0902">Two-component regulatory system</keyword>
<feature type="domain" description="HAMP" evidence="12">
    <location>
        <begin position="204"/>
        <end position="255"/>
    </location>
</feature>
<comment type="subcellular location">
    <subcellularLocation>
        <location evidence="2">Membrane</location>
    </subcellularLocation>
</comment>
<dbReference type="InterPro" id="IPR050428">
    <property type="entry name" value="TCS_sensor_his_kinase"/>
</dbReference>
<dbReference type="GO" id="GO:0004673">
    <property type="term" value="F:protein histidine kinase activity"/>
    <property type="evidence" value="ECO:0007669"/>
    <property type="project" value="UniProtKB-EC"/>
</dbReference>
<evidence type="ECO:0000256" key="7">
    <source>
        <dbReference type="ARBA" id="ARBA00022777"/>
    </source>
</evidence>
<sequence>MPFGVRIFAVYFLFVGLASWFVLSRVMDEIRPGVRQSTEETLVDTANLLAEILRDQVAAGNLAQSHLPALLEAYGRRRPEATIWGHTKSQVNHRIYVTDANGRVLLDSSGRALGQDYSRWNDVYLTLRGDYGARSTREEPDNPDSSVMYVAAPILDGERIIGVVSVAKPNRTLQPYIERSQRRLAWLGAGLLGLGLMVGALLSWWLGRSLGKLTDYAKAASAGRRVKPPRLPSGELGQLAAAVEQMRNELEGRDYVERYVHTLTHELKSPLAAIHGAAELLDSDMPAVQRQRFVNNIQRETARLQQLSERLLHLAQVEQRQGLEERVGVPLGPLLEELLEAQGARITKARLRVELALEPALQLCGERFLLRQALANLLDNALDFTAPAGLIRFSAERREQRVELRLYNVGEAIPRYALGRLTERFYSLPRPDGGHKSTGLGLNFVQEVAELHGGDLAIDNVEGGVEVRLLLPGA</sequence>
<name>A0ABV4NNU7_9GAMM</name>
<dbReference type="RefSeq" id="WP_371843535.1">
    <property type="nucleotide sequence ID" value="NZ_JBGMEL010000009.1"/>
</dbReference>
<dbReference type="Pfam" id="PF00672">
    <property type="entry name" value="HAMP"/>
    <property type="match status" value="1"/>
</dbReference>
<evidence type="ECO:0000313" key="13">
    <source>
        <dbReference type="EMBL" id="MFA0791000.1"/>
    </source>
</evidence>
<organism evidence="13 14">
    <name type="scientific">Microbulbifer echini</name>
    <dbReference type="NCBI Taxonomy" id="1529067"/>
    <lineage>
        <taxon>Bacteria</taxon>
        <taxon>Pseudomonadati</taxon>
        <taxon>Pseudomonadota</taxon>
        <taxon>Gammaproteobacteria</taxon>
        <taxon>Cellvibrionales</taxon>
        <taxon>Microbulbiferaceae</taxon>
        <taxon>Microbulbifer</taxon>
    </lineage>
</organism>
<dbReference type="Pfam" id="PF00512">
    <property type="entry name" value="HisKA"/>
    <property type="match status" value="1"/>
</dbReference>
<keyword evidence="4" id="KW-0597">Phosphoprotein</keyword>
<protein>
    <recommendedName>
        <fullName evidence="3">histidine kinase</fullName>
        <ecNumber evidence="3">2.7.13.3</ecNumber>
    </recommendedName>
</protein>
<dbReference type="CDD" id="cd00082">
    <property type="entry name" value="HisKA"/>
    <property type="match status" value="1"/>
</dbReference>
<dbReference type="InterPro" id="IPR003660">
    <property type="entry name" value="HAMP_dom"/>
</dbReference>
<feature type="domain" description="Histidine kinase" evidence="11">
    <location>
        <begin position="262"/>
        <end position="474"/>
    </location>
</feature>
<dbReference type="Gene3D" id="1.10.287.130">
    <property type="match status" value="1"/>
</dbReference>
<dbReference type="InterPro" id="IPR029151">
    <property type="entry name" value="Sensor-like_sf"/>
</dbReference>
<dbReference type="Gene3D" id="6.10.340.10">
    <property type="match status" value="1"/>
</dbReference>
<dbReference type="InterPro" id="IPR036890">
    <property type="entry name" value="HATPase_C_sf"/>
</dbReference>
<evidence type="ECO:0000256" key="1">
    <source>
        <dbReference type="ARBA" id="ARBA00000085"/>
    </source>
</evidence>
<dbReference type="SMART" id="SM00304">
    <property type="entry name" value="HAMP"/>
    <property type="match status" value="1"/>
</dbReference>
<evidence type="ECO:0000256" key="10">
    <source>
        <dbReference type="SAM" id="Phobius"/>
    </source>
</evidence>
<dbReference type="PROSITE" id="PS50109">
    <property type="entry name" value="HIS_KIN"/>
    <property type="match status" value="1"/>
</dbReference>
<dbReference type="InterPro" id="IPR003661">
    <property type="entry name" value="HisK_dim/P_dom"/>
</dbReference>
<evidence type="ECO:0000256" key="3">
    <source>
        <dbReference type="ARBA" id="ARBA00012438"/>
    </source>
</evidence>
<accession>A0ABV4NNU7</accession>
<dbReference type="SUPFAM" id="SSF47384">
    <property type="entry name" value="Homodimeric domain of signal transducing histidine kinase"/>
    <property type="match status" value="1"/>
</dbReference>
<keyword evidence="8 10" id="KW-1133">Transmembrane helix</keyword>
<evidence type="ECO:0000256" key="9">
    <source>
        <dbReference type="ARBA" id="ARBA00023012"/>
    </source>
</evidence>